<dbReference type="PANTHER" id="PTHR40392">
    <property type="entry name" value="2-PHOSPHO-L-LACTATE GUANYLYLTRANSFERASE"/>
    <property type="match status" value="1"/>
</dbReference>
<dbReference type="EMBL" id="JBEPSJ010000001">
    <property type="protein sequence ID" value="MET4582124.1"/>
    <property type="molecule type" value="Genomic_DNA"/>
</dbReference>
<feature type="compositionally biased region" description="Polar residues" evidence="5">
    <location>
        <begin position="1"/>
        <end position="13"/>
    </location>
</feature>
<organism evidence="6 7">
    <name type="scientific">Conyzicola nivalis</name>
    <dbReference type="NCBI Taxonomy" id="1477021"/>
    <lineage>
        <taxon>Bacteria</taxon>
        <taxon>Bacillati</taxon>
        <taxon>Actinomycetota</taxon>
        <taxon>Actinomycetes</taxon>
        <taxon>Micrococcales</taxon>
        <taxon>Microbacteriaceae</taxon>
        <taxon>Conyzicola</taxon>
    </lineage>
</organism>
<feature type="region of interest" description="Disordered" evidence="5">
    <location>
        <begin position="1"/>
        <end position="45"/>
    </location>
</feature>
<dbReference type="NCBIfam" id="TIGR03552">
    <property type="entry name" value="F420_cofC"/>
    <property type="match status" value="1"/>
</dbReference>
<dbReference type="RefSeq" id="WP_354024272.1">
    <property type="nucleotide sequence ID" value="NZ_JBEPSJ010000001.1"/>
</dbReference>
<dbReference type="Gene3D" id="3.90.550.10">
    <property type="entry name" value="Spore Coat Polysaccharide Biosynthesis Protein SpsA, Chain A"/>
    <property type="match status" value="1"/>
</dbReference>
<evidence type="ECO:0000256" key="2">
    <source>
        <dbReference type="ARBA" id="ARBA00022695"/>
    </source>
</evidence>
<dbReference type="SUPFAM" id="SSF53448">
    <property type="entry name" value="Nucleotide-diphospho-sugar transferases"/>
    <property type="match status" value="1"/>
</dbReference>
<evidence type="ECO:0000313" key="6">
    <source>
        <dbReference type="EMBL" id="MET4582124.1"/>
    </source>
</evidence>
<keyword evidence="3" id="KW-0547">Nucleotide-binding</keyword>
<reference evidence="6 7" key="1">
    <citation type="submission" date="2024-06" db="EMBL/GenBank/DDBJ databases">
        <title>Sorghum-associated microbial communities from plants grown in Nebraska, USA.</title>
        <authorList>
            <person name="Schachtman D."/>
        </authorList>
    </citation>
    <scope>NUCLEOTIDE SEQUENCE [LARGE SCALE GENOMIC DNA]</scope>
    <source>
        <strain evidence="6 7">2857</strain>
    </source>
</reference>
<evidence type="ECO:0000256" key="5">
    <source>
        <dbReference type="SAM" id="MobiDB-lite"/>
    </source>
</evidence>
<dbReference type="Proteomes" id="UP001549257">
    <property type="component" value="Unassembled WGS sequence"/>
</dbReference>
<protein>
    <submittedName>
        <fullName evidence="6">2-phospho-L-lactate guanylyltransferase</fullName>
        <ecNumber evidence="6">2.7.7.105</ecNumber>
        <ecNumber evidence="6">2.7.7.68</ecNumber>
    </submittedName>
</protein>
<keyword evidence="2 6" id="KW-0548">Nucleotidyltransferase</keyword>
<comment type="caution">
    <text evidence="6">The sequence shown here is derived from an EMBL/GenBank/DDBJ whole genome shotgun (WGS) entry which is preliminary data.</text>
</comment>
<proteinExistence type="predicted"/>
<dbReference type="EC" id="2.7.7.68" evidence="6"/>
<dbReference type="GO" id="GO:0043814">
    <property type="term" value="F:phospholactate guanylyltransferase activity"/>
    <property type="evidence" value="ECO:0007669"/>
    <property type="project" value="UniProtKB-EC"/>
</dbReference>
<keyword evidence="1 6" id="KW-0808">Transferase</keyword>
<sequence length="249" mass="25092">MTDTPRSRSSARQSIEDAAIAQFESRPRDTGVRKTGRPVAESHEPEATREWIVVIPVKGTGDAKSRLGDSVHRPALALAIALDTASAALAAPSVIGVLVVTSAAAAPSFDELDVLVVVEDEPAGLPAAIASGLELAAELGAPGRGTAVLLGDLPALTAGELEAALVSATGHPLAMVADAEGSGSVLVTAADGAVHATAFGPGSHAAHLAAGYAELPVPVTSGLRNDVDTEHQLRALRPRLGAHTAAVDF</sequence>
<name>A0ABV2QM49_9MICO</name>
<dbReference type="PANTHER" id="PTHR40392:SF1">
    <property type="entry name" value="2-PHOSPHO-L-LACTATE GUANYLYLTRANSFERASE"/>
    <property type="match status" value="1"/>
</dbReference>
<dbReference type="EC" id="2.7.7.105" evidence="6"/>
<gene>
    <name evidence="6" type="ORF">ABIE21_001614</name>
</gene>
<keyword evidence="4" id="KW-0342">GTP-binding</keyword>
<evidence type="ECO:0000256" key="3">
    <source>
        <dbReference type="ARBA" id="ARBA00022741"/>
    </source>
</evidence>
<keyword evidence="7" id="KW-1185">Reference proteome</keyword>
<evidence type="ECO:0000256" key="1">
    <source>
        <dbReference type="ARBA" id="ARBA00022679"/>
    </source>
</evidence>
<dbReference type="InterPro" id="IPR029044">
    <property type="entry name" value="Nucleotide-diphossugar_trans"/>
</dbReference>
<evidence type="ECO:0000313" key="7">
    <source>
        <dbReference type="Proteomes" id="UP001549257"/>
    </source>
</evidence>
<evidence type="ECO:0000256" key="4">
    <source>
        <dbReference type="ARBA" id="ARBA00023134"/>
    </source>
</evidence>
<accession>A0ABV2QM49</accession>
<dbReference type="InterPro" id="IPR002835">
    <property type="entry name" value="CofC"/>
</dbReference>